<keyword evidence="2" id="KW-1185">Reference proteome</keyword>
<dbReference type="AlphaFoldDB" id="A0AA38LFK0"/>
<protein>
    <submittedName>
        <fullName evidence="1">Uncharacterized protein</fullName>
    </submittedName>
</protein>
<reference evidence="1 2" key="1">
    <citation type="journal article" date="2021" name="Nat. Plants">
        <title>The Taxus genome provides insights into paclitaxel biosynthesis.</title>
        <authorList>
            <person name="Xiong X."/>
            <person name="Gou J."/>
            <person name="Liao Q."/>
            <person name="Li Y."/>
            <person name="Zhou Q."/>
            <person name="Bi G."/>
            <person name="Li C."/>
            <person name="Du R."/>
            <person name="Wang X."/>
            <person name="Sun T."/>
            <person name="Guo L."/>
            <person name="Liang H."/>
            <person name="Lu P."/>
            <person name="Wu Y."/>
            <person name="Zhang Z."/>
            <person name="Ro D.K."/>
            <person name="Shang Y."/>
            <person name="Huang S."/>
            <person name="Yan J."/>
        </authorList>
    </citation>
    <scope>NUCLEOTIDE SEQUENCE [LARGE SCALE GENOMIC DNA]</scope>
    <source>
        <strain evidence="1">Ta-2019</strain>
    </source>
</reference>
<proteinExistence type="predicted"/>
<sequence>ITKLEYFFTQLKEENILADRGFKSYQKCEPVIDVGVIDEETILKALKEKILMNKI</sequence>
<organism evidence="1 2">
    <name type="scientific">Taxus chinensis</name>
    <name type="common">Chinese yew</name>
    <name type="synonym">Taxus wallichiana var. chinensis</name>
    <dbReference type="NCBI Taxonomy" id="29808"/>
    <lineage>
        <taxon>Eukaryota</taxon>
        <taxon>Viridiplantae</taxon>
        <taxon>Streptophyta</taxon>
        <taxon>Embryophyta</taxon>
        <taxon>Tracheophyta</taxon>
        <taxon>Spermatophyta</taxon>
        <taxon>Pinopsida</taxon>
        <taxon>Pinidae</taxon>
        <taxon>Conifers II</taxon>
        <taxon>Cupressales</taxon>
        <taxon>Taxaceae</taxon>
        <taxon>Taxus</taxon>
    </lineage>
</organism>
<evidence type="ECO:0000313" key="2">
    <source>
        <dbReference type="Proteomes" id="UP000824469"/>
    </source>
</evidence>
<feature type="non-terminal residue" evidence="1">
    <location>
        <position position="55"/>
    </location>
</feature>
<accession>A0AA38LFK0</accession>
<comment type="caution">
    <text evidence="1">The sequence shown here is derived from an EMBL/GenBank/DDBJ whole genome shotgun (WGS) entry which is preliminary data.</text>
</comment>
<name>A0AA38LFK0_TAXCH</name>
<gene>
    <name evidence="1" type="ORF">KI387_016515</name>
</gene>
<evidence type="ECO:0000313" key="1">
    <source>
        <dbReference type="EMBL" id="KAH9321876.1"/>
    </source>
</evidence>
<dbReference type="Proteomes" id="UP000824469">
    <property type="component" value="Unassembled WGS sequence"/>
</dbReference>
<dbReference type="EMBL" id="JAHRHJ020000003">
    <property type="protein sequence ID" value="KAH9321876.1"/>
    <property type="molecule type" value="Genomic_DNA"/>
</dbReference>
<feature type="non-terminal residue" evidence="1">
    <location>
        <position position="1"/>
    </location>
</feature>